<proteinExistence type="predicted"/>
<dbReference type="Proteomes" id="UP000625711">
    <property type="component" value="Unassembled WGS sequence"/>
</dbReference>
<evidence type="ECO:0000313" key="2">
    <source>
        <dbReference type="Proteomes" id="UP000625711"/>
    </source>
</evidence>
<dbReference type="AlphaFoldDB" id="A0A834IYS4"/>
<organism evidence="1 2">
    <name type="scientific">Rhynchophorus ferrugineus</name>
    <name type="common">Red palm weevil</name>
    <name type="synonym">Curculio ferrugineus</name>
    <dbReference type="NCBI Taxonomy" id="354439"/>
    <lineage>
        <taxon>Eukaryota</taxon>
        <taxon>Metazoa</taxon>
        <taxon>Ecdysozoa</taxon>
        <taxon>Arthropoda</taxon>
        <taxon>Hexapoda</taxon>
        <taxon>Insecta</taxon>
        <taxon>Pterygota</taxon>
        <taxon>Neoptera</taxon>
        <taxon>Endopterygota</taxon>
        <taxon>Coleoptera</taxon>
        <taxon>Polyphaga</taxon>
        <taxon>Cucujiformia</taxon>
        <taxon>Curculionidae</taxon>
        <taxon>Dryophthorinae</taxon>
        <taxon>Rhynchophorus</taxon>
    </lineage>
</organism>
<comment type="caution">
    <text evidence="1">The sequence shown here is derived from an EMBL/GenBank/DDBJ whole genome shotgun (WGS) entry which is preliminary data.</text>
</comment>
<protein>
    <submittedName>
        <fullName evidence="1">Uncharacterized protein</fullName>
    </submittedName>
</protein>
<name>A0A834IYS4_RHYFE</name>
<accession>A0A834IYS4</accession>
<evidence type="ECO:0000313" key="1">
    <source>
        <dbReference type="EMBL" id="KAF7286343.1"/>
    </source>
</evidence>
<keyword evidence="2" id="KW-1185">Reference proteome</keyword>
<dbReference type="EMBL" id="JAACXV010000028">
    <property type="protein sequence ID" value="KAF7286343.1"/>
    <property type="molecule type" value="Genomic_DNA"/>
</dbReference>
<sequence>MRARREIEYHYEIISGPAKGRWKPTGSGNYCRRSELIKGPQILTRPRKSRFPRNQIRGTETLSSLNKLKANGMCNSCTAEGIILSRWGIDCVCQMSEILFGSATAN</sequence>
<gene>
    <name evidence="1" type="ORF">GWI33_005784</name>
</gene>
<reference evidence="1" key="1">
    <citation type="submission" date="2020-08" db="EMBL/GenBank/DDBJ databases">
        <title>Genome sequencing and assembly of the red palm weevil Rhynchophorus ferrugineus.</title>
        <authorList>
            <person name="Dias G.B."/>
            <person name="Bergman C.M."/>
            <person name="Manee M."/>
        </authorList>
    </citation>
    <scope>NUCLEOTIDE SEQUENCE</scope>
    <source>
        <strain evidence="1">AA-2017</strain>
        <tissue evidence="1">Whole larva</tissue>
    </source>
</reference>